<keyword evidence="2" id="KW-1185">Reference proteome</keyword>
<organism evidence="1 2">
    <name type="scientific">Anas platyrhynchos</name>
    <name type="common">Mallard</name>
    <name type="synonym">Anas boschas</name>
    <dbReference type="NCBI Taxonomy" id="8839"/>
    <lineage>
        <taxon>Eukaryota</taxon>
        <taxon>Metazoa</taxon>
        <taxon>Chordata</taxon>
        <taxon>Craniata</taxon>
        <taxon>Vertebrata</taxon>
        <taxon>Euteleostomi</taxon>
        <taxon>Archelosauria</taxon>
        <taxon>Archosauria</taxon>
        <taxon>Dinosauria</taxon>
        <taxon>Saurischia</taxon>
        <taxon>Theropoda</taxon>
        <taxon>Coelurosauria</taxon>
        <taxon>Aves</taxon>
        <taxon>Neognathae</taxon>
        <taxon>Galloanserae</taxon>
        <taxon>Anseriformes</taxon>
        <taxon>Anatidae</taxon>
        <taxon>Anatinae</taxon>
        <taxon>Anas</taxon>
    </lineage>
</organism>
<evidence type="ECO:0000313" key="1">
    <source>
        <dbReference type="EMBL" id="EOB05233.1"/>
    </source>
</evidence>
<reference evidence="2" key="1">
    <citation type="journal article" date="2013" name="Nat. Genet.">
        <title>The duck genome and transcriptome provide insight into an avian influenza virus reservoir species.</title>
        <authorList>
            <person name="Huang Y."/>
            <person name="Li Y."/>
            <person name="Burt D.W."/>
            <person name="Chen H."/>
            <person name="Zhang Y."/>
            <person name="Qian W."/>
            <person name="Kim H."/>
            <person name="Gan S."/>
            <person name="Zhao Y."/>
            <person name="Li J."/>
            <person name="Yi K."/>
            <person name="Feng H."/>
            <person name="Zhu P."/>
            <person name="Li B."/>
            <person name="Liu Q."/>
            <person name="Fairley S."/>
            <person name="Magor K.E."/>
            <person name="Du Z."/>
            <person name="Hu X."/>
            <person name="Goodman L."/>
            <person name="Tafer H."/>
            <person name="Vignal A."/>
            <person name="Lee T."/>
            <person name="Kim K.W."/>
            <person name="Sheng Z."/>
            <person name="An Y."/>
            <person name="Searle S."/>
            <person name="Herrero J."/>
            <person name="Groenen M.A."/>
            <person name="Crooijmans R.P."/>
            <person name="Faraut T."/>
            <person name="Cai Q."/>
            <person name="Webster R.G."/>
            <person name="Aldridge J.R."/>
            <person name="Warren W.C."/>
            <person name="Bartschat S."/>
            <person name="Kehr S."/>
            <person name="Marz M."/>
            <person name="Stadler P.F."/>
            <person name="Smith J."/>
            <person name="Kraus R.H."/>
            <person name="Zhao Y."/>
            <person name="Ren L."/>
            <person name="Fei J."/>
            <person name="Morisson M."/>
            <person name="Kaiser P."/>
            <person name="Griffin D.K."/>
            <person name="Rao M."/>
            <person name="Pitel F."/>
            <person name="Wang J."/>
            <person name="Li N."/>
        </authorList>
    </citation>
    <scope>NUCLEOTIDE SEQUENCE [LARGE SCALE GENOMIC DNA]</scope>
</reference>
<accession>R0LXL5</accession>
<sequence length="963" mass="104631">MRPFGEGSGDHPSPLPPVSMQLRARLRRGREQQRAPCEVQSPGRLQAEPCCEQDHSVVGGSPARGCREGPRSRTALQLALGGLPNPGFLSSVPGNHPKFSFRLLAGAWSPLQTALAGQSSLKFPRQELGNAAPVLRPSPYPFGSLICPQSPPSARQSRHCDVMVHYAGADSRKGITCSFHAVPAVRPASILMEKSPNRGDKPSACPSLPRAHRASTSRRLPVCLGGPVPPLPLWQRRWSCLHPEELAEGRELCFHWRGSPKLSLLASGARIWDVAGRGPEWSFAATRSQSWMSCRSRGGTEAISQAPPPPLNLFGKRGPSACGCRDLHMEPWEQSQDSNAKDVFRDREVAIKKKTFRSSADELQLSLAFGTPSLGLVCKHADNTAAEMRHKDSQKLLQQPLRYIGSTPAAGIRLVEQRASWLASAPPSEISSRDFLFSAAFRKQRHLIIISASPSMLNLRCTSANVTLFDGLQFKNKKYGHPNEIDTCDGGSQRPWTILQSLPQPGKVLLFIYSRILACSVSLMVVVEGEGGGGLGNSADSDDNRPHLLHDMSSCPWVTAGVFHKATQGERLRYAPEVSRQVQLRSLKGKHQKAAEYKLLLVTEQRRTTCNHQKQICEGRGAVSCRCNTAERATIHRVGIKRRGVTGVVARVLKGALSALADLKLELPILCVGAWEVRGCVTRRRCLTAPPRDATTLRPSTALVKLRDLPAHSPEQAEGCRDREHLKESLGKYSVYEMPPECSLSGCYFFHEGQCCHAHQAIIALTAPLGVSSGCTQRGEVPGTRPPRRRLGCYDSCQSCCCSLPQLPPCCWGCSTISWSSCRAAPAPLGAGSCLVTTFCSKSGHPVTELSTGAVLAATPNHIPWEMPAVRPGTGGRGAHTDTFSKGSPTEHGHIPTSFIRSAPIVLGACLYLLDEDVDFSALSEANGRWAFHGEAACSGTRRSPTASCLWQPRRLRFQTKLV</sequence>
<dbReference type="EMBL" id="KB742710">
    <property type="protein sequence ID" value="EOB05233.1"/>
    <property type="molecule type" value="Genomic_DNA"/>
</dbReference>
<protein>
    <submittedName>
        <fullName evidence="1">Uncharacterized protein</fullName>
    </submittedName>
</protein>
<evidence type="ECO:0000313" key="2">
    <source>
        <dbReference type="Proteomes" id="UP000296049"/>
    </source>
</evidence>
<gene>
    <name evidence="1" type="ORF">Anapl_12291</name>
</gene>
<dbReference type="Proteomes" id="UP000296049">
    <property type="component" value="Unassembled WGS sequence"/>
</dbReference>
<proteinExistence type="predicted"/>
<dbReference type="AlphaFoldDB" id="R0LXL5"/>
<name>R0LXL5_ANAPL</name>